<gene>
    <name evidence="2" type="ORF">XAT740_LOCUS63431</name>
</gene>
<dbReference type="AlphaFoldDB" id="A0A816HSM8"/>
<evidence type="ECO:0000256" key="1">
    <source>
        <dbReference type="ARBA" id="ARBA00022729"/>
    </source>
</evidence>
<reference evidence="2" key="1">
    <citation type="submission" date="2021-02" db="EMBL/GenBank/DDBJ databases">
        <authorList>
            <person name="Nowell W R."/>
        </authorList>
    </citation>
    <scope>NUCLEOTIDE SEQUENCE</scope>
</reference>
<dbReference type="PANTHER" id="PTHR46580">
    <property type="entry name" value="SENSOR KINASE-RELATED"/>
    <property type="match status" value="1"/>
</dbReference>
<name>A0A816HSM8_ADIRI</name>
<accession>A0A816HSM8</accession>
<dbReference type="SUPFAM" id="SSF69318">
    <property type="entry name" value="Integrin alpha N-terminal domain"/>
    <property type="match status" value="1"/>
</dbReference>
<evidence type="ECO:0008006" key="4">
    <source>
        <dbReference type="Google" id="ProtNLM"/>
    </source>
</evidence>
<dbReference type="Gene3D" id="2.130.10.130">
    <property type="entry name" value="Integrin alpha, N-terminal"/>
    <property type="match status" value="1"/>
</dbReference>
<sequence length="128" mass="14152">MNNVNDDHAPDLIALTGTITSQISILFNKGDGTFMTPSTSDSFRILPITLSIGDLDNDKKLDLVVVNLFTTTAITVLFNYGNGTFMKPIQYQTDEAPYFLSIADMNNDDKLDIVVGYVYSNNISILFN</sequence>
<evidence type="ECO:0000313" key="3">
    <source>
        <dbReference type="Proteomes" id="UP000663828"/>
    </source>
</evidence>
<dbReference type="EMBL" id="CAJNOR010019581">
    <property type="protein sequence ID" value="CAF1689733.1"/>
    <property type="molecule type" value="Genomic_DNA"/>
</dbReference>
<dbReference type="InterPro" id="IPR013517">
    <property type="entry name" value="FG-GAP"/>
</dbReference>
<feature type="non-terminal residue" evidence="2">
    <location>
        <position position="1"/>
    </location>
</feature>
<protein>
    <recommendedName>
        <fullName evidence="4">VCBS repeat-containing protein</fullName>
    </recommendedName>
</protein>
<organism evidence="2 3">
    <name type="scientific">Adineta ricciae</name>
    <name type="common">Rotifer</name>
    <dbReference type="NCBI Taxonomy" id="249248"/>
    <lineage>
        <taxon>Eukaryota</taxon>
        <taxon>Metazoa</taxon>
        <taxon>Spiralia</taxon>
        <taxon>Gnathifera</taxon>
        <taxon>Rotifera</taxon>
        <taxon>Eurotatoria</taxon>
        <taxon>Bdelloidea</taxon>
        <taxon>Adinetida</taxon>
        <taxon>Adinetidae</taxon>
        <taxon>Adineta</taxon>
    </lineage>
</organism>
<keyword evidence="1" id="KW-0732">Signal</keyword>
<dbReference type="Proteomes" id="UP000663828">
    <property type="component" value="Unassembled WGS sequence"/>
</dbReference>
<proteinExistence type="predicted"/>
<dbReference type="InterPro" id="IPR028994">
    <property type="entry name" value="Integrin_alpha_N"/>
</dbReference>
<keyword evidence="3" id="KW-1185">Reference proteome</keyword>
<comment type="caution">
    <text evidence="2">The sequence shown here is derived from an EMBL/GenBank/DDBJ whole genome shotgun (WGS) entry which is preliminary data.</text>
</comment>
<evidence type="ECO:0000313" key="2">
    <source>
        <dbReference type="EMBL" id="CAF1689733.1"/>
    </source>
</evidence>
<dbReference type="Pfam" id="PF13517">
    <property type="entry name" value="FG-GAP_3"/>
    <property type="match status" value="1"/>
</dbReference>